<evidence type="ECO:0000259" key="1">
    <source>
        <dbReference type="PROSITE" id="PS51677"/>
    </source>
</evidence>
<dbReference type="SUPFAM" id="SSF88713">
    <property type="entry name" value="Glycoside hydrolase/deacetylase"/>
    <property type="match status" value="1"/>
</dbReference>
<comment type="caution">
    <text evidence="2">The sequence shown here is derived from an EMBL/GenBank/DDBJ whole genome shotgun (WGS) entry which is preliminary data.</text>
</comment>
<dbReference type="CDD" id="cd10948">
    <property type="entry name" value="CE4_BsPdaA_like"/>
    <property type="match status" value="1"/>
</dbReference>
<dbReference type="PANTHER" id="PTHR10587:SF78">
    <property type="entry name" value="PEPTIDOGLYCAN-N-ACETYLMURAMIC ACID DEACETYLASE PDAA"/>
    <property type="match status" value="1"/>
</dbReference>
<reference evidence="2" key="2">
    <citation type="journal article" date="2021" name="PeerJ">
        <title>Extensive microbial diversity within the chicken gut microbiome revealed by metagenomics and culture.</title>
        <authorList>
            <person name="Gilroy R."/>
            <person name="Ravi A."/>
            <person name="Getino M."/>
            <person name="Pursley I."/>
            <person name="Horton D.L."/>
            <person name="Alikhan N.F."/>
            <person name="Baker D."/>
            <person name="Gharbi K."/>
            <person name="Hall N."/>
            <person name="Watson M."/>
            <person name="Adriaenssens E.M."/>
            <person name="Foster-Nyarko E."/>
            <person name="Jarju S."/>
            <person name="Secka A."/>
            <person name="Antonio M."/>
            <person name="Oren A."/>
            <person name="Chaudhuri R.R."/>
            <person name="La Ragione R."/>
            <person name="Hildebrand F."/>
            <person name="Pallen M.J."/>
        </authorList>
    </citation>
    <scope>NUCLEOTIDE SEQUENCE</scope>
    <source>
        <strain evidence="2">CHK195-15760</strain>
    </source>
</reference>
<dbReference type="PROSITE" id="PS51677">
    <property type="entry name" value="NODB"/>
    <property type="match status" value="1"/>
</dbReference>
<accession>A0A9D1M2K1</accession>
<organism evidence="2 3">
    <name type="scientific">Candidatus Merdicola faecigallinarum</name>
    <dbReference type="NCBI Taxonomy" id="2840862"/>
    <lineage>
        <taxon>Bacteria</taxon>
        <taxon>Bacillati</taxon>
        <taxon>Bacillota</taxon>
        <taxon>Clostridia</taxon>
        <taxon>Candidatus Merdicola</taxon>
    </lineage>
</organism>
<protein>
    <submittedName>
        <fullName evidence="2">Delta-lactam-biosynthetic de-N-acetylase</fullName>
    </submittedName>
</protein>
<evidence type="ECO:0000313" key="3">
    <source>
        <dbReference type="Proteomes" id="UP000824093"/>
    </source>
</evidence>
<reference evidence="2" key="1">
    <citation type="submission" date="2020-10" db="EMBL/GenBank/DDBJ databases">
        <authorList>
            <person name="Gilroy R."/>
        </authorList>
    </citation>
    <scope>NUCLEOTIDE SEQUENCE</scope>
    <source>
        <strain evidence="2">CHK195-15760</strain>
    </source>
</reference>
<dbReference type="NCBIfam" id="TIGR02884">
    <property type="entry name" value="spore_pdaA"/>
    <property type="match status" value="1"/>
</dbReference>
<dbReference type="InterPro" id="IPR002509">
    <property type="entry name" value="NODB_dom"/>
</dbReference>
<dbReference type="Pfam" id="PF01522">
    <property type="entry name" value="Polysacc_deac_1"/>
    <property type="match status" value="1"/>
</dbReference>
<sequence length="245" mass="28458">MQLNNGKEIQTNASAISNKKIGWGLKREKDHKRPDLGKENQELLQKYDGYGIGNETSNKIYLTFDEGYEAGYTEKILDTLKEKQVTATFFITAHYLNTNEDLVKRMIEEGHIVGNHTVNHKSMPDLSDEQIKDEILKLHQAIYEKTGYEMKYIRPPKGEYSERTLAVTNSLGYRTVMWSFAYMDWDEQKQNGEEKAKKMIIDNFHNGEIMLLHGNSKDNANVLDEIIDEARKMGYEFQSLDQFEK</sequence>
<dbReference type="GO" id="GO:0005975">
    <property type="term" value="P:carbohydrate metabolic process"/>
    <property type="evidence" value="ECO:0007669"/>
    <property type="project" value="InterPro"/>
</dbReference>
<feature type="domain" description="NodB homology" evidence="1">
    <location>
        <begin position="58"/>
        <end position="238"/>
    </location>
</feature>
<name>A0A9D1M2K1_9FIRM</name>
<gene>
    <name evidence="2" type="primary">pdaA</name>
    <name evidence="2" type="ORF">IAB70_07450</name>
</gene>
<dbReference type="PANTHER" id="PTHR10587">
    <property type="entry name" value="GLYCOSYL TRANSFERASE-RELATED"/>
    <property type="match status" value="1"/>
</dbReference>
<evidence type="ECO:0000313" key="2">
    <source>
        <dbReference type="EMBL" id="HIU52422.1"/>
    </source>
</evidence>
<dbReference type="GO" id="GO:0016810">
    <property type="term" value="F:hydrolase activity, acting on carbon-nitrogen (but not peptide) bonds"/>
    <property type="evidence" value="ECO:0007669"/>
    <property type="project" value="InterPro"/>
</dbReference>
<dbReference type="EMBL" id="DVNH01000063">
    <property type="protein sequence ID" value="HIU52422.1"/>
    <property type="molecule type" value="Genomic_DNA"/>
</dbReference>
<proteinExistence type="predicted"/>
<dbReference type="InterPro" id="IPR014235">
    <property type="entry name" value="Spore_PdaA"/>
</dbReference>
<dbReference type="InterPro" id="IPR050248">
    <property type="entry name" value="Polysacc_deacetylase_ArnD"/>
</dbReference>
<dbReference type="InterPro" id="IPR011330">
    <property type="entry name" value="Glyco_hydro/deAcase_b/a-brl"/>
</dbReference>
<dbReference type="AlphaFoldDB" id="A0A9D1M2K1"/>
<dbReference type="Proteomes" id="UP000824093">
    <property type="component" value="Unassembled WGS sequence"/>
</dbReference>
<dbReference type="Gene3D" id="3.20.20.370">
    <property type="entry name" value="Glycoside hydrolase/deacetylase"/>
    <property type="match status" value="1"/>
</dbReference>
<dbReference type="GO" id="GO:0016020">
    <property type="term" value="C:membrane"/>
    <property type="evidence" value="ECO:0007669"/>
    <property type="project" value="TreeGrafter"/>
</dbReference>